<dbReference type="Gene3D" id="1.10.10.1110">
    <property type="entry name" value="Methyltransferase PG1098, N-terminal domain"/>
    <property type="match status" value="1"/>
</dbReference>
<feature type="domain" description="THUMP-like" evidence="2">
    <location>
        <begin position="367"/>
        <end position="438"/>
    </location>
</feature>
<sequence>MNKKTTDNQLENDISSAADKGKKAQEKRFILAHRNESPTELALQAARYPDFDMPFVINQIEGWQTARKKLPTWAAIDDIIYPPHLSLEQCSSEQTARYKASLVNRLIGIQPVVCEHSQTTESQIRNEDTGGRPVLTDLTGGLGVDFSFMARGLRSTYVEQQPHLCQIARNNFRLLGLKKAGIIDGDGTNFLHELEFSTIIYLDPARRDNNGAKTVAIGDCTPNLLEIKDELVEKSKYVIAKLSPMLDWHKALEELNESADIVREIHIVAVRNECKELLFVMGKRQDQLRLYCVNDDETFTVELKNNAGNQETGLQQEINIGDFLYEPNAAIMKAGCFEKLSVKYGAGFLSHNSHLFISADEIDDFPGRSFKIECISSLNKKELKKNLKGIDAANITTRNFPISVAELRKKLKIKEGGENYIFATSDAKNNHLLLICKKTKRR</sequence>
<dbReference type="Pfam" id="PF18096">
    <property type="entry name" value="Thump_like"/>
    <property type="match status" value="1"/>
</dbReference>
<name>A0A133QHM9_9BACT</name>
<dbReference type="EMBL" id="LRQG01000037">
    <property type="protein sequence ID" value="KXA42349.1"/>
    <property type="molecule type" value="Genomic_DNA"/>
</dbReference>
<dbReference type="PATRIC" id="fig|28128.5.peg.713"/>
<evidence type="ECO:0000259" key="2">
    <source>
        <dbReference type="Pfam" id="PF18096"/>
    </source>
</evidence>
<dbReference type="AlphaFoldDB" id="A0A133QHM9"/>
<dbReference type="Pfam" id="PF22013">
    <property type="entry name" value="PG_1098_Fer"/>
    <property type="match status" value="1"/>
</dbReference>
<comment type="caution">
    <text evidence="4">The sequence shown here is derived from an EMBL/GenBank/DDBJ whole genome shotgun (WGS) entry which is preliminary data.</text>
</comment>
<dbReference type="InterPro" id="IPR029063">
    <property type="entry name" value="SAM-dependent_MTases_sf"/>
</dbReference>
<protein>
    <submittedName>
        <fullName evidence="4">Uncharacterized protein</fullName>
    </submittedName>
</protein>
<feature type="region of interest" description="Disordered" evidence="1">
    <location>
        <begin position="1"/>
        <end position="21"/>
    </location>
</feature>
<dbReference type="RefSeq" id="WP_197417902.1">
    <property type="nucleotide sequence ID" value="NZ_KQ957205.1"/>
</dbReference>
<evidence type="ECO:0000256" key="1">
    <source>
        <dbReference type="SAM" id="MobiDB-lite"/>
    </source>
</evidence>
<feature type="domain" description="PG-1098 ferredoxin-like" evidence="3">
    <location>
        <begin position="323"/>
        <end position="366"/>
    </location>
</feature>
<evidence type="ECO:0000259" key="3">
    <source>
        <dbReference type="Pfam" id="PF22013"/>
    </source>
</evidence>
<organism evidence="4 5">
    <name type="scientific">Prevotella corporis</name>
    <dbReference type="NCBI Taxonomy" id="28128"/>
    <lineage>
        <taxon>Bacteria</taxon>
        <taxon>Pseudomonadati</taxon>
        <taxon>Bacteroidota</taxon>
        <taxon>Bacteroidia</taxon>
        <taxon>Bacteroidales</taxon>
        <taxon>Prevotellaceae</taxon>
        <taxon>Prevotella</taxon>
    </lineage>
</organism>
<dbReference type="InterPro" id="IPR041497">
    <property type="entry name" value="Thump-like"/>
</dbReference>
<gene>
    <name evidence="4" type="ORF">HMPREF3226_00706</name>
</gene>
<evidence type="ECO:0000313" key="4">
    <source>
        <dbReference type="EMBL" id="KXA42349.1"/>
    </source>
</evidence>
<dbReference type="Proteomes" id="UP000070533">
    <property type="component" value="Unassembled WGS sequence"/>
</dbReference>
<keyword evidence="5" id="KW-1185">Reference proteome</keyword>
<accession>A0A133QHM9</accession>
<dbReference type="eggNOG" id="COG0742">
    <property type="taxonomic scope" value="Bacteria"/>
</dbReference>
<evidence type="ECO:0000313" key="5">
    <source>
        <dbReference type="Proteomes" id="UP000070533"/>
    </source>
</evidence>
<dbReference type="Gene3D" id="3.40.50.150">
    <property type="entry name" value="Vaccinia Virus protein VP39"/>
    <property type="match status" value="1"/>
</dbReference>
<dbReference type="InterPro" id="IPR054168">
    <property type="entry name" value="PG_1098_Fer"/>
</dbReference>
<dbReference type="SUPFAM" id="SSF53335">
    <property type="entry name" value="S-adenosyl-L-methionine-dependent methyltransferases"/>
    <property type="match status" value="1"/>
</dbReference>
<dbReference type="STRING" id="28128.HMPREF3226_00706"/>
<reference evidence="5" key="1">
    <citation type="submission" date="2016-01" db="EMBL/GenBank/DDBJ databases">
        <authorList>
            <person name="Mitreva M."/>
            <person name="Pepin K.H."/>
            <person name="Mihindukulasuriya K.A."/>
            <person name="Fulton R."/>
            <person name="Fronick C."/>
            <person name="O'Laughlin M."/>
            <person name="Miner T."/>
            <person name="Herter B."/>
            <person name="Rosa B.A."/>
            <person name="Cordes M."/>
            <person name="Tomlinson C."/>
            <person name="Wollam A."/>
            <person name="Palsikar V.B."/>
            <person name="Mardis E.R."/>
            <person name="Wilson R.K."/>
        </authorList>
    </citation>
    <scope>NUCLEOTIDE SEQUENCE [LARGE SCALE GENOMIC DNA]</scope>
    <source>
        <strain evidence="5">MJR7716</strain>
    </source>
</reference>
<proteinExistence type="predicted"/>